<reference evidence="7 8" key="1">
    <citation type="submission" date="2016-07" db="EMBL/GenBank/DDBJ databases">
        <title>Pervasive Adenine N6-methylation of Active Genes in Fungi.</title>
        <authorList>
            <consortium name="DOE Joint Genome Institute"/>
            <person name="Mondo S.J."/>
            <person name="Dannebaum R.O."/>
            <person name="Kuo R.C."/>
            <person name="Labutti K."/>
            <person name="Haridas S."/>
            <person name="Kuo A."/>
            <person name="Salamov A."/>
            <person name="Ahrendt S.R."/>
            <person name="Lipzen A."/>
            <person name="Sullivan W."/>
            <person name="Andreopoulos W.B."/>
            <person name="Clum A."/>
            <person name="Lindquist E."/>
            <person name="Daum C."/>
            <person name="Ramamoorthy G.K."/>
            <person name="Gryganskyi A."/>
            <person name="Culley D."/>
            <person name="Magnuson J.K."/>
            <person name="James T.Y."/>
            <person name="O'Malley M.A."/>
            <person name="Stajich J.E."/>
            <person name="Spatafora J.W."/>
            <person name="Visel A."/>
            <person name="Grigoriev I.V."/>
        </authorList>
    </citation>
    <scope>NUCLEOTIDE SEQUENCE [LARGE SCALE GENOMIC DNA]</scope>
    <source>
        <strain evidence="7 8">JEL800</strain>
    </source>
</reference>
<dbReference type="PANTHER" id="PTHR13140:SF706">
    <property type="entry name" value="DILUTE CLASS UNCONVENTIONAL MYOSIN, ISOFORM C"/>
    <property type="match status" value="1"/>
</dbReference>
<keyword evidence="1" id="KW-0547">Nucleotide-binding</keyword>
<dbReference type="GO" id="GO:0005737">
    <property type="term" value="C:cytoplasm"/>
    <property type="evidence" value="ECO:0007669"/>
    <property type="project" value="TreeGrafter"/>
</dbReference>
<keyword evidence="8" id="KW-1185">Reference proteome</keyword>
<sequence length="362" mass="39959">MNAVAAVSNEADGSAPVVNTASITSTLAGRLSKGITHTCIGSRIYVSVNPGRDMENREAVSRRRANVFTGRLEMEPSSEGEWNSSAEHFLQIVENAYVHVVQGKKIKGRVWQWQINDPPEHSYAPCRHFSAPTSSKTLSRIQVIHCIVEPFVNARPRTSKAGSSSPFSLFGTSFELQFSSKGSLVGAKTVLVPVPGLSNESTPTVFDLFLAFLLQDQRTAFHFAQNQHFELTHSTLVGASSFAKRVNRNDEANKATFKALLKDLAEFGFKQRHLDELFTVLAVILHLSNLVFIESSDVPCHIKDPEASLIPLSRLFDINPTNLQEILVNRFIPESDTVANSYSVILSVTEAAHRRDALMHAM</sequence>
<name>A0A1Y2CH29_9FUNG</name>
<evidence type="ECO:0000259" key="6">
    <source>
        <dbReference type="Pfam" id="PF00063"/>
    </source>
</evidence>
<protein>
    <recommendedName>
        <fullName evidence="6">Myosin motor domain-containing protein</fullName>
    </recommendedName>
</protein>
<proteinExistence type="predicted"/>
<evidence type="ECO:0000313" key="8">
    <source>
        <dbReference type="Proteomes" id="UP000193642"/>
    </source>
</evidence>
<dbReference type="GO" id="GO:0016020">
    <property type="term" value="C:membrane"/>
    <property type="evidence" value="ECO:0007669"/>
    <property type="project" value="TreeGrafter"/>
</dbReference>
<evidence type="ECO:0000313" key="7">
    <source>
        <dbReference type="EMBL" id="ORY46361.1"/>
    </source>
</evidence>
<feature type="domain" description="Myosin motor" evidence="6">
    <location>
        <begin position="146"/>
        <end position="361"/>
    </location>
</feature>
<evidence type="ECO:0000256" key="3">
    <source>
        <dbReference type="ARBA" id="ARBA00023123"/>
    </source>
</evidence>
<accession>A0A1Y2CH29</accession>
<dbReference type="Gene3D" id="1.10.10.820">
    <property type="match status" value="1"/>
</dbReference>
<dbReference type="Gene3D" id="1.20.120.720">
    <property type="entry name" value="Myosin VI head, motor domain, U50 subdomain"/>
    <property type="match status" value="1"/>
</dbReference>
<dbReference type="InterPro" id="IPR036961">
    <property type="entry name" value="Kinesin_motor_dom_sf"/>
</dbReference>
<dbReference type="GO" id="GO:0000146">
    <property type="term" value="F:microfilament motor activity"/>
    <property type="evidence" value="ECO:0007669"/>
    <property type="project" value="TreeGrafter"/>
</dbReference>
<keyword evidence="2" id="KW-0067">ATP-binding</keyword>
<dbReference type="Pfam" id="PF00063">
    <property type="entry name" value="Myosin_head"/>
    <property type="match status" value="1"/>
</dbReference>
<evidence type="ECO:0000256" key="1">
    <source>
        <dbReference type="ARBA" id="ARBA00022741"/>
    </source>
</evidence>
<keyword evidence="5" id="KW-0009">Actin-binding</keyword>
<dbReference type="OrthoDB" id="370884at2759"/>
<organism evidence="7 8">
    <name type="scientific">Rhizoclosmatium globosum</name>
    <dbReference type="NCBI Taxonomy" id="329046"/>
    <lineage>
        <taxon>Eukaryota</taxon>
        <taxon>Fungi</taxon>
        <taxon>Fungi incertae sedis</taxon>
        <taxon>Chytridiomycota</taxon>
        <taxon>Chytridiomycota incertae sedis</taxon>
        <taxon>Chytridiomycetes</taxon>
        <taxon>Chytridiales</taxon>
        <taxon>Chytriomycetaceae</taxon>
        <taxon>Rhizoclosmatium</taxon>
    </lineage>
</organism>
<dbReference type="InterPro" id="IPR001609">
    <property type="entry name" value="Myosin_head_motor_dom-like"/>
</dbReference>
<dbReference type="InterPro" id="IPR027417">
    <property type="entry name" value="P-loop_NTPase"/>
</dbReference>
<dbReference type="SUPFAM" id="SSF52540">
    <property type="entry name" value="P-loop containing nucleoside triphosphate hydrolases"/>
    <property type="match status" value="1"/>
</dbReference>
<dbReference type="STRING" id="329046.A0A1Y2CH29"/>
<dbReference type="GO" id="GO:0051015">
    <property type="term" value="F:actin filament binding"/>
    <property type="evidence" value="ECO:0007669"/>
    <property type="project" value="TreeGrafter"/>
</dbReference>
<dbReference type="GO" id="GO:0016459">
    <property type="term" value="C:myosin complex"/>
    <property type="evidence" value="ECO:0007669"/>
    <property type="project" value="UniProtKB-KW"/>
</dbReference>
<dbReference type="AlphaFoldDB" id="A0A1Y2CH29"/>
<dbReference type="PANTHER" id="PTHR13140">
    <property type="entry name" value="MYOSIN"/>
    <property type="match status" value="1"/>
</dbReference>
<dbReference type="EMBL" id="MCGO01000016">
    <property type="protein sequence ID" value="ORY46361.1"/>
    <property type="molecule type" value="Genomic_DNA"/>
</dbReference>
<evidence type="ECO:0000256" key="5">
    <source>
        <dbReference type="ARBA" id="ARBA00023203"/>
    </source>
</evidence>
<dbReference type="GO" id="GO:0005524">
    <property type="term" value="F:ATP binding"/>
    <property type="evidence" value="ECO:0007669"/>
    <property type="project" value="UniProtKB-KW"/>
</dbReference>
<dbReference type="Gene3D" id="3.40.850.10">
    <property type="entry name" value="Kinesin motor domain"/>
    <property type="match status" value="1"/>
</dbReference>
<keyword evidence="4" id="KW-0505">Motor protein</keyword>
<keyword evidence="3" id="KW-0518">Myosin</keyword>
<gene>
    <name evidence="7" type="ORF">BCR33DRAFT_736576</name>
</gene>
<evidence type="ECO:0000256" key="2">
    <source>
        <dbReference type="ARBA" id="ARBA00022840"/>
    </source>
</evidence>
<dbReference type="GO" id="GO:0007015">
    <property type="term" value="P:actin filament organization"/>
    <property type="evidence" value="ECO:0007669"/>
    <property type="project" value="TreeGrafter"/>
</dbReference>
<dbReference type="Proteomes" id="UP000193642">
    <property type="component" value="Unassembled WGS sequence"/>
</dbReference>
<evidence type="ECO:0000256" key="4">
    <source>
        <dbReference type="ARBA" id="ARBA00023175"/>
    </source>
</evidence>
<comment type="caution">
    <text evidence="7">The sequence shown here is derived from an EMBL/GenBank/DDBJ whole genome shotgun (WGS) entry which is preliminary data.</text>
</comment>